<dbReference type="SUPFAM" id="SSF53807">
    <property type="entry name" value="Helical backbone' metal receptor"/>
    <property type="match status" value="1"/>
</dbReference>
<keyword evidence="2" id="KW-0732">Signal</keyword>
<evidence type="ECO:0000256" key="2">
    <source>
        <dbReference type="SAM" id="SignalP"/>
    </source>
</evidence>
<evidence type="ECO:0000256" key="1">
    <source>
        <dbReference type="ARBA" id="ARBA00008814"/>
    </source>
</evidence>
<dbReference type="EMBL" id="JAWNGC010000016">
    <property type="protein sequence ID" value="MDY5155637.1"/>
    <property type="molecule type" value="Genomic_DNA"/>
</dbReference>
<dbReference type="Proteomes" id="UP001275049">
    <property type="component" value="Unassembled WGS sequence"/>
</dbReference>
<feature type="chain" id="PRO_5043331468" evidence="2">
    <location>
        <begin position="22"/>
        <end position="325"/>
    </location>
</feature>
<evidence type="ECO:0000313" key="6">
    <source>
        <dbReference type="Proteomes" id="UP001275049"/>
    </source>
</evidence>
<dbReference type="RefSeq" id="WP_022865798.1">
    <property type="nucleotide sequence ID" value="NZ_CP171105.1"/>
</dbReference>
<gene>
    <name evidence="5" type="ORF">R6G80_07905</name>
    <name evidence="4" type="ORF">R6G86_08960</name>
</gene>
<proteinExistence type="inferred from homology"/>
<keyword evidence="6" id="KW-1185">Reference proteome</keyword>
<dbReference type="PANTHER" id="PTHR30535:SF7">
    <property type="entry name" value="IRON(III) DICITRATE-BINDING PROTEIN"/>
    <property type="match status" value="1"/>
</dbReference>
<feature type="signal peptide" evidence="2">
    <location>
        <begin position="1"/>
        <end position="21"/>
    </location>
</feature>
<dbReference type="Gene3D" id="3.40.50.1980">
    <property type="entry name" value="Nitrogenase molybdenum iron protein domain"/>
    <property type="match status" value="2"/>
</dbReference>
<dbReference type="Pfam" id="PF01497">
    <property type="entry name" value="Peripla_BP_2"/>
    <property type="match status" value="1"/>
</dbReference>
<accession>A0AAW9HYX5</accession>
<dbReference type="EMBL" id="JAWNGA010000028">
    <property type="protein sequence ID" value="MDY5133847.1"/>
    <property type="molecule type" value="Genomic_DNA"/>
</dbReference>
<comment type="similarity">
    <text evidence="1">Belongs to the bacterial solute-binding protein 8 family.</text>
</comment>
<feature type="domain" description="Fe/B12 periplasmic-binding" evidence="3">
    <location>
        <begin position="53"/>
        <end position="325"/>
    </location>
</feature>
<evidence type="ECO:0000313" key="7">
    <source>
        <dbReference type="Proteomes" id="UP001281731"/>
    </source>
</evidence>
<comment type="caution">
    <text evidence="5">The sequence shown here is derived from an EMBL/GenBank/DDBJ whole genome shotgun (WGS) entry which is preliminary data.</text>
</comment>
<evidence type="ECO:0000313" key="4">
    <source>
        <dbReference type="EMBL" id="MDY5133847.1"/>
    </source>
</evidence>
<protein>
    <submittedName>
        <fullName evidence="5">ABC transporter substrate-binding protein</fullName>
    </submittedName>
</protein>
<dbReference type="PANTHER" id="PTHR30535">
    <property type="entry name" value="VITAMIN B12-BINDING PROTEIN"/>
    <property type="match status" value="1"/>
</dbReference>
<dbReference type="PROSITE" id="PS51257">
    <property type="entry name" value="PROKAR_LIPOPROTEIN"/>
    <property type="match status" value="1"/>
</dbReference>
<evidence type="ECO:0000259" key="3">
    <source>
        <dbReference type="PROSITE" id="PS50983"/>
    </source>
</evidence>
<dbReference type="InterPro" id="IPR050902">
    <property type="entry name" value="ABC_Transporter_SBP"/>
</dbReference>
<reference evidence="5 6" key="1">
    <citation type="submission" date="2023-10" db="EMBL/GenBank/DDBJ databases">
        <title>Whole Genome based description of the genera Actinobaculum and Actinotignum reveals a complex phylogenetic relationship within the species included in the genus Actinotignum.</title>
        <authorList>
            <person name="Jensen C.S."/>
            <person name="Dargis R."/>
            <person name="Kemp M."/>
            <person name="Christensen J.J."/>
        </authorList>
    </citation>
    <scope>NUCLEOTIDE SEQUENCE</scope>
    <source>
        <strain evidence="5">SLA_B511</strain>
        <strain evidence="4 6">SLA_B974</strain>
    </source>
</reference>
<sequence>MKKIASLIASTALALSLVACSSGTKSSTEKETFKPITVTNCGVELTVTKPISRIASLRQASTENLFALGQAQKMVGTGSLRNAVLPKWQAEYEKIPVLSKTVPTNEQLRDVNPDFIVTTQKGSFTNALAGTREEWKKYNIPTFVSNTECGKDGEKGFDLIFRDYEQLGTLLGAEKEAKALIDEQSAIVKKSRIRSGKKLAFVFGVEEGGILHVDGKKGIANEISELTGSTNVFGDLKKTRNEVSMEALADRNPDYLVIADLSGRGLPGDKADEKIAKLEAHPTTKLMDAVKNKRYIVIQGETLDASVRSVEALEAVATRLQTDAQ</sequence>
<organism evidence="5 7">
    <name type="scientific">Actinotignum urinale</name>
    <dbReference type="NCBI Taxonomy" id="190146"/>
    <lineage>
        <taxon>Bacteria</taxon>
        <taxon>Bacillati</taxon>
        <taxon>Actinomycetota</taxon>
        <taxon>Actinomycetes</taxon>
        <taxon>Actinomycetales</taxon>
        <taxon>Actinomycetaceae</taxon>
        <taxon>Actinotignum</taxon>
    </lineage>
</organism>
<dbReference type="InterPro" id="IPR002491">
    <property type="entry name" value="ABC_transptr_periplasmic_BD"/>
</dbReference>
<name>A0AAW9HYX5_9ACTO</name>
<dbReference type="PROSITE" id="PS50983">
    <property type="entry name" value="FE_B12_PBP"/>
    <property type="match status" value="1"/>
</dbReference>
<dbReference type="Proteomes" id="UP001281731">
    <property type="component" value="Unassembled WGS sequence"/>
</dbReference>
<dbReference type="AlphaFoldDB" id="A0AAW9HYX5"/>
<evidence type="ECO:0000313" key="5">
    <source>
        <dbReference type="EMBL" id="MDY5155637.1"/>
    </source>
</evidence>